<dbReference type="AlphaFoldDB" id="A0AAV2YPF5"/>
<evidence type="ECO:0000256" key="2">
    <source>
        <dbReference type="ARBA" id="ARBA00022737"/>
    </source>
</evidence>
<dbReference type="EMBL" id="DAKRPA010000195">
    <property type="protein sequence ID" value="DAZ95666.1"/>
    <property type="molecule type" value="Genomic_DNA"/>
</dbReference>
<dbReference type="InterPro" id="IPR032675">
    <property type="entry name" value="LRR_dom_sf"/>
</dbReference>
<comment type="caution">
    <text evidence="4">The sequence shown here is derived from an EMBL/GenBank/DDBJ whole genome shotgun (WGS) entry which is preliminary data.</text>
</comment>
<proteinExistence type="predicted"/>
<dbReference type="Gene3D" id="3.80.10.10">
    <property type="entry name" value="Ribonuclease Inhibitor"/>
    <property type="match status" value="1"/>
</dbReference>
<reference evidence="4" key="1">
    <citation type="submission" date="2022-11" db="EMBL/GenBank/DDBJ databases">
        <authorList>
            <person name="Morgan W.R."/>
            <person name="Tartar A."/>
        </authorList>
    </citation>
    <scope>NUCLEOTIDE SEQUENCE</scope>
    <source>
        <strain evidence="4">ARSEF 373</strain>
    </source>
</reference>
<feature type="compositionally biased region" description="Low complexity" evidence="3">
    <location>
        <begin position="18"/>
        <end position="34"/>
    </location>
</feature>
<name>A0AAV2YPF5_9STRA</name>
<protein>
    <submittedName>
        <fullName evidence="4">Uncharacterized protein</fullName>
    </submittedName>
</protein>
<accession>A0AAV2YPF5</accession>
<evidence type="ECO:0000313" key="5">
    <source>
        <dbReference type="Proteomes" id="UP001146120"/>
    </source>
</evidence>
<reference evidence="4" key="2">
    <citation type="journal article" date="2023" name="Microbiol Resour">
        <title>Decontamination and Annotation of the Draft Genome Sequence of the Oomycete Lagenidium giganteum ARSEF 373.</title>
        <authorList>
            <person name="Morgan W.R."/>
            <person name="Tartar A."/>
        </authorList>
    </citation>
    <scope>NUCLEOTIDE SEQUENCE</scope>
    <source>
        <strain evidence="4">ARSEF 373</strain>
    </source>
</reference>
<evidence type="ECO:0000313" key="4">
    <source>
        <dbReference type="EMBL" id="DAZ95666.1"/>
    </source>
</evidence>
<organism evidence="4 5">
    <name type="scientific">Lagenidium giganteum</name>
    <dbReference type="NCBI Taxonomy" id="4803"/>
    <lineage>
        <taxon>Eukaryota</taxon>
        <taxon>Sar</taxon>
        <taxon>Stramenopiles</taxon>
        <taxon>Oomycota</taxon>
        <taxon>Peronosporomycetes</taxon>
        <taxon>Pythiales</taxon>
        <taxon>Pythiaceae</taxon>
    </lineage>
</organism>
<dbReference type="PANTHER" id="PTHR45712:SF22">
    <property type="entry name" value="INSULIN-LIKE GROWTH FACTOR-BINDING PROTEIN COMPLEX ACID LABILE SUBUNIT"/>
    <property type="match status" value="1"/>
</dbReference>
<dbReference type="SUPFAM" id="SSF52058">
    <property type="entry name" value="L domain-like"/>
    <property type="match status" value="1"/>
</dbReference>
<gene>
    <name evidence="4" type="ORF">N0F65_002463</name>
</gene>
<sequence>MDTLNGPSNGTSAQQKHTSPFAPTTTTTAAAHRPPSNEDCHARIQEQPLQRMTVQAHGTSCRLALTILTTLWSVVGAGMCTALTENVLTSDHCPGSCALDEHPCVVYAPTTAFPCQPSPLVGNCSVDDSYFDKSNRSQQCSLTYQCLPSLTTVSPANKLTEWVLIFRRESNYATVNATAIANLRFPANVTGIHLGGGPNDLPKGSFVPLVFYQKDVFSQVTRLQKLVLYHIDLSQAFETLLIPTSLELAFFIDANLDQVPLQLMTAPLFQLDLSLNNIKQFPARPTLWADSLTALNMSRNALQHFNVSFSKLEQLDLSFNPKLLGIPQVVFTMPKLRKLYLHGTNWTNVELTAQQFIFLRRLEEFTCGAPTDSVATCARQVRSIGRYSLCISLHCS</sequence>
<keyword evidence="2" id="KW-0677">Repeat</keyword>
<feature type="region of interest" description="Disordered" evidence="3">
    <location>
        <begin position="1"/>
        <end position="39"/>
    </location>
</feature>
<dbReference type="PANTHER" id="PTHR45712">
    <property type="entry name" value="AGAP008170-PA"/>
    <property type="match status" value="1"/>
</dbReference>
<evidence type="ECO:0000256" key="3">
    <source>
        <dbReference type="SAM" id="MobiDB-lite"/>
    </source>
</evidence>
<feature type="compositionally biased region" description="Polar residues" evidence="3">
    <location>
        <begin position="1"/>
        <end position="17"/>
    </location>
</feature>
<evidence type="ECO:0000256" key="1">
    <source>
        <dbReference type="ARBA" id="ARBA00022614"/>
    </source>
</evidence>
<keyword evidence="5" id="KW-1185">Reference proteome</keyword>
<keyword evidence="1" id="KW-0433">Leucine-rich repeat</keyword>
<dbReference type="Proteomes" id="UP001146120">
    <property type="component" value="Unassembled WGS sequence"/>
</dbReference>
<dbReference type="InterPro" id="IPR050333">
    <property type="entry name" value="SLRP"/>
</dbReference>